<dbReference type="PROSITE" id="PS50026">
    <property type="entry name" value="EGF_3"/>
    <property type="match status" value="1"/>
</dbReference>
<dbReference type="InterPro" id="IPR018097">
    <property type="entry name" value="EGF_Ca-bd_CS"/>
</dbReference>
<dbReference type="Proteomes" id="UP000694925">
    <property type="component" value="Unplaced"/>
</dbReference>
<evidence type="ECO:0000256" key="3">
    <source>
        <dbReference type="ARBA" id="ARBA00022536"/>
    </source>
</evidence>
<dbReference type="SUPFAM" id="SSF57196">
    <property type="entry name" value="EGF/Laminin"/>
    <property type="match status" value="1"/>
</dbReference>
<dbReference type="SUPFAM" id="SSF57581">
    <property type="entry name" value="TB module/8-cys domain"/>
    <property type="match status" value="1"/>
</dbReference>
<dbReference type="PROSITE" id="PS01187">
    <property type="entry name" value="EGF_CA"/>
    <property type="match status" value="1"/>
</dbReference>
<dbReference type="GO" id="GO:0005576">
    <property type="term" value="C:extracellular region"/>
    <property type="evidence" value="ECO:0007669"/>
    <property type="project" value="UniProtKB-SubCell"/>
</dbReference>
<dbReference type="CDD" id="cd00054">
    <property type="entry name" value="EGF_CA"/>
    <property type="match status" value="1"/>
</dbReference>
<evidence type="ECO:0000256" key="2">
    <source>
        <dbReference type="ARBA" id="ARBA00022525"/>
    </source>
</evidence>
<dbReference type="InterPro" id="IPR017878">
    <property type="entry name" value="TB_dom"/>
</dbReference>
<evidence type="ECO:0000313" key="11">
    <source>
        <dbReference type="Proteomes" id="UP000694925"/>
    </source>
</evidence>
<feature type="domain" description="EGF-like" evidence="9">
    <location>
        <begin position="35"/>
        <end position="76"/>
    </location>
</feature>
<evidence type="ECO:0000256" key="1">
    <source>
        <dbReference type="ARBA" id="ARBA00004613"/>
    </source>
</evidence>
<keyword evidence="4" id="KW-0732">Signal</keyword>
<dbReference type="KEGG" id="ccal:108632070"/>
<dbReference type="GeneID" id="108632070"/>
<evidence type="ECO:0000259" key="10">
    <source>
        <dbReference type="PROSITE" id="PS51364"/>
    </source>
</evidence>
<accession>A0AAJ7JFW6</accession>
<evidence type="ECO:0000256" key="8">
    <source>
        <dbReference type="PROSITE-ProRule" id="PRU00076"/>
    </source>
</evidence>
<dbReference type="PROSITE" id="PS51364">
    <property type="entry name" value="TB"/>
    <property type="match status" value="1"/>
</dbReference>
<dbReference type="InterPro" id="IPR000152">
    <property type="entry name" value="EGF-type_Asp/Asn_hydroxyl_site"/>
</dbReference>
<comment type="subcellular location">
    <subcellularLocation>
        <location evidence="1">Secreted</location>
    </subcellularLocation>
</comment>
<dbReference type="PROSITE" id="PS00010">
    <property type="entry name" value="ASX_HYDROXYL"/>
    <property type="match status" value="1"/>
</dbReference>
<name>A0AAJ7JFW6_9HYME</name>
<evidence type="ECO:0000256" key="7">
    <source>
        <dbReference type="ARBA" id="ARBA00023180"/>
    </source>
</evidence>
<evidence type="ECO:0000259" key="9">
    <source>
        <dbReference type="PROSITE" id="PS50026"/>
    </source>
</evidence>
<dbReference type="InterPro" id="IPR052080">
    <property type="entry name" value="vWF_C/EGF_Fibrillin"/>
</dbReference>
<keyword evidence="7" id="KW-0325">Glycoprotein</keyword>
<reference evidence="12" key="1">
    <citation type="submission" date="2025-08" db="UniProtKB">
        <authorList>
            <consortium name="RefSeq"/>
        </authorList>
    </citation>
    <scope>IDENTIFICATION</scope>
    <source>
        <tissue evidence="12">Whole body</tissue>
    </source>
</reference>
<dbReference type="PANTHER" id="PTHR47333">
    <property type="entry name" value="VON WILLEBRAND FACTOR C AND EGF DOMAIN-CONTAINING PROTEIN"/>
    <property type="match status" value="1"/>
</dbReference>
<dbReference type="AlphaFoldDB" id="A0AAJ7JFW6"/>
<dbReference type="RefSeq" id="XP_017891864.2">
    <property type="nucleotide sequence ID" value="XM_018036375.2"/>
</dbReference>
<dbReference type="Pfam" id="PF00683">
    <property type="entry name" value="TB"/>
    <property type="match status" value="1"/>
</dbReference>
<dbReference type="InterPro" id="IPR036773">
    <property type="entry name" value="TB_dom_sf"/>
</dbReference>
<organism evidence="11 12">
    <name type="scientific">Ceratina calcarata</name>
    <dbReference type="NCBI Taxonomy" id="156304"/>
    <lineage>
        <taxon>Eukaryota</taxon>
        <taxon>Metazoa</taxon>
        <taxon>Ecdysozoa</taxon>
        <taxon>Arthropoda</taxon>
        <taxon>Hexapoda</taxon>
        <taxon>Insecta</taxon>
        <taxon>Pterygota</taxon>
        <taxon>Neoptera</taxon>
        <taxon>Endopterygota</taxon>
        <taxon>Hymenoptera</taxon>
        <taxon>Apocrita</taxon>
        <taxon>Aculeata</taxon>
        <taxon>Apoidea</taxon>
        <taxon>Anthophila</taxon>
        <taxon>Apidae</taxon>
        <taxon>Ceratina</taxon>
        <taxon>Zadontomerus</taxon>
    </lineage>
</organism>
<keyword evidence="6" id="KW-1015">Disulfide bond</keyword>
<keyword evidence="3 8" id="KW-0245">EGF-like domain</keyword>
<gene>
    <name evidence="12" type="primary">LOC108632070</name>
</gene>
<dbReference type="SMART" id="SM00181">
    <property type="entry name" value="EGF"/>
    <property type="match status" value="1"/>
</dbReference>
<evidence type="ECO:0000256" key="6">
    <source>
        <dbReference type="ARBA" id="ARBA00023157"/>
    </source>
</evidence>
<dbReference type="InterPro" id="IPR001881">
    <property type="entry name" value="EGF-like_Ca-bd_dom"/>
</dbReference>
<dbReference type="Gene3D" id="2.10.25.10">
    <property type="entry name" value="Laminin"/>
    <property type="match status" value="1"/>
</dbReference>
<proteinExistence type="predicted"/>
<comment type="caution">
    <text evidence="8">Lacks conserved residue(s) required for the propagation of feature annotation.</text>
</comment>
<dbReference type="Gene3D" id="3.90.290.10">
    <property type="entry name" value="TGF-beta binding (TB) domain"/>
    <property type="match status" value="1"/>
</dbReference>
<dbReference type="InterPro" id="IPR049883">
    <property type="entry name" value="NOTCH1_EGF-like"/>
</dbReference>
<keyword evidence="11" id="KW-1185">Reference proteome</keyword>
<dbReference type="GO" id="GO:0005509">
    <property type="term" value="F:calcium ion binding"/>
    <property type="evidence" value="ECO:0007669"/>
    <property type="project" value="InterPro"/>
</dbReference>
<dbReference type="InterPro" id="IPR000742">
    <property type="entry name" value="EGF"/>
</dbReference>
<feature type="domain" description="TB" evidence="10">
    <location>
        <begin position="1"/>
        <end position="24"/>
    </location>
</feature>
<dbReference type="FunFam" id="2.10.25.10:FF:000003">
    <property type="entry name" value="fibrillin-1 isoform X1"/>
    <property type="match status" value="1"/>
</dbReference>
<keyword evidence="2" id="KW-0964">Secreted</keyword>
<dbReference type="SMART" id="SM00179">
    <property type="entry name" value="EGF_CA"/>
    <property type="match status" value="1"/>
</dbReference>
<evidence type="ECO:0000256" key="4">
    <source>
        <dbReference type="ARBA" id="ARBA00022729"/>
    </source>
</evidence>
<dbReference type="Pfam" id="PF07645">
    <property type="entry name" value="EGF_CA"/>
    <property type="match status" value="1"/>
</dbReference>
<dbReference type="PANTHER" id="PTHR47333:SF5">
    <property type="entry name" value="FIBRILLIN-3"/>
    <property type="match status" value="1"/>
</dbReference>
<dbReference type="PROSITE" id="PS01186">
    <property type="entry name" value="EGF_2"/>
    <property type="match status" value="1"/>
</dbReference>
<evidence type="ECO:0000313" key="12">
    <source>
        <dbReference type="RefSeq" id="XP_017891864.2"/>
    </source>
</evidence>
<sequence>MGAAWGPHCEICPSKDSDNYNELCLDKGFSVDGQDIDECRTIPDLCKNGLCINTLGSYRCVCNKGYKADKTGTQCVGMHSTL</sequence>
<evidence type="ECO:0000256" key="5">
    <source>
        <dbReference type="ARBA" id="ARBA00022737"/>
    </source>
</evidence>
<keyword evidence="5" id="KW-0677">Repeat</keyword>
<protein>
    <submittedName>
        <fullName evidence="12">Fibrillin-1-like</fullName>
    </submittedName>
</protein>